<feature type="transmembrane region" description="Helical" evidence="12">
    <location>
        <begin position="110"/>
        <end position="133"/>
    </location>
</feature>
<evidence type="ECO:0000313" key="14">
    <source>
        <dbReference type="Proteomes" id="UP000092482"/>
    </source>
</evidence>
<comment type="subcellular location">
    <subcellularLocation>
        <location evidence="1">Membrane</location>
        <topology evidence="1">Multi-pass membrane protein</topology>
    </subcellularLocation>
</comment>
<evidence type="ECO:0000256" key="8">
    <source>
        <dbReference type="ARBA" id="ARBA00023133"/>
    </source>
</evidence>
<dbReference type="Proteomes" id="UP000092482">
    <property type="component" value="Chromosome"/>
</dbReference>
<dbReference type="GO" id="GO:0016020">
    <property type="term" value="C:membrane"/>
    <property type="evidence" value="ECO:0007669"/>
    <property type="project" value="UniProtKB-SubCell"/>
</dbReference>
<dbReference type="GO" id="GO:0006784">
    <property type="term" value="P:heme A biosynthetic process"/>
    <property type="evidence" value="ECO:0007669"/>
    <property type="project" value="InterPro"/>
</dbReference>
<feature type="transmembrane region" description="Helical" evidence="12">
    <location>
        <begin position="264"/>
        <end position="283"/>
    </location>
</feature>
<evidence type="ECO:0000256" key="11">
    <source>
        <dbReference type="ARBA" id="ARBA00023444"/>
    </source>
</evidence>
<keyword evidence="3 12" id="KW-0812">Transmembrane</keyword>
<keyword evidence="9 12" id="KW-0472">Membrane</keyword>
<keyword evidence="6" id="KW-0560">Oxidoreductase</keyword>
<dbReference type="InterPro" id="IPR003780">
    <property type="entry name" value="COX15/CtaA_fam"/>
</dbReference>
<sequence>MTSVRQGTVSSLVDRLMPRTPGAWVRAMAWASLLANSLLVLTGGLVRLTGSGLGCPTWPRCTDASWTNTPEMGVHGYIEFGNRLLTFVLVAVAVLTFLAVWRSRRTHRGLFVLALVMALGIPVQAVLGGITVITGLNPWVVGVHFLVSAALITLGGVLVNRARRAGLPHVAQAERAGQVQQGRRGMRVLGAVLGVSVALAVYLGTLVTGTGPHSGDSGEVARHTFDAYLVTRAHATPVYVLVATLGVSLFLAGRQGWPSPVRRLLLTLALLVCAQGAVGYYQFFSGLPVAAVALHLIGAATLCAVTAMTVEKMYAVSAAPVRSAQGTDRVGARAS</sequence>
<evidence type="ECO:0000256" key="9">
    <source>
        <dbReference type="ARBA" id="ARBA00023136"/>
    </source>
</evidence>
<accession>A0A1B1N8E4</accession>
<feature type="transmembrane region" description="Helical" evidence="12">
    <location>
        <begin position="80"/>
        <end position="101"/>
    </location>
</feature>
<feature type="transmembrane region" description="Helical" evidence="12">
    <location>
        <begin position="139"/>
        <end position="159"/>
    </location>
</feature>
<reference evidence="13 14" key="1">
    <citation type="submission" date="2016-03" db="EMBL/GenBank/DDBJ databases">
        <title>Shallow-sea hydrothermal system.</title>
        <authorList>
            <person name="Tang K."/>
        </authorList>
    </citation>
    <scope>NUCLEOTIDE SEQUENCE [LARGE SCALE GENOMIC DNA]</scope>
    <source>
        <strain evidence="13 14">JLT9</strain>
    </source>
</reference>
<dbReference type="PATRIC" id="fig|1758689.4.peg.264"/>
<keyword evidence="8" id="KW-0350">Heme biosynthesis</keyword>
<evidence type="ECO:0000256" key="6">
    <source>
        <dbReference type="ARBA" id="ARBA00023002"/>
    </source>
</evidence>
<evidence type="ECO:0000256" key="2">
    <source>
        <dbReference type="ARBA" id="ARBA00022475"/>
    </source>
</evidence>
<feature type="transmembrane region" description="Helical" evidence="12">
    <location>
        <begin position="188"/>
        <end position="207"/>
    </location>
</feature>
<organism evidence="13 14">
    <name type="scientific">Serinicoccus hydrothermalis</name>
    <dbReference type="NCBI Taxonomy" id="1758689"/>
    <lineage>
        <taxon>Bacteria</taxon>
        <taxon>Bacillati</taxon>
        <taxon>Actinomycetota</taxon>
        <taxon>Actinomycetes</taxon>
        <taxon>Micrococcales</taxon>
        <taxon>Ornithinimicrobiaceae</taxon>
        <taxon>Serinicoccus</taxon>
    </lineage>
</organism>
<keyword evidence="10" id="KW-1015">Disulfide bond</keyword>
<proteinExistence type="predicted"/>
<protein>
    <submittedName>
        <fullName evidence="13">Cytochrome oxidase assembly protein</fullName>
    </submittedName>
</protein>
<dbReference type="OrthoDB" id="5241540at2"/>
<keyword evidence="4" id="KW-0479">Metal-binding</keyword>
<evidence type="ECO:0000313" key="13">
    <source>
        <dbReference type="EMBL" id="ANS77655.1"/>
    </source>
</evidence>
<dbReference type="InterPro" id="IPR050450">
    <property type="entry name" value="COX15/CtaA_HemeA_synthase"/>
</dbReference>
<dbReference type="KEGG" id="serj:SGUI_0259"/>
<dbReference type="Pfam" id="PF02628">
    <property type="entry name" value="COX15-CtaA"/>
    <property type="match status" value="1"/>
</dbReference>
<dbReference type="GO" id="GO:0016491">
    <property type="term" value="F:oxidoreductase activity"/>
    <property type="evidence" value="ECO:0007669"/>
    <property type="project" value="UniProtKB-KW"/>
</dbReference>
<dbReference type="AlphaFoldDB" id="A0A1B1N8E4"/>
<evidence type="ECO:0000256" key="3">
    <source>
        <dbReference type="ARBA" id="ARBA00022692"/>
    </source>
</evidence>
<gene>
    <name evidence="13" type="ORF">SGUI_0259</name>
</gene>
<dbReference type="PANTHER" id="PTHR35457">
    <property type="entry name" value="HEME A SYNTHASE"/>
    <property type="match status" value="1"/>
</dbReference>
<keyword evidence="7" id="KW-0408">Iron</keyword>
<name>A0A1B1N8E4_9MICO</name>
<feature type="transmembrane region" description="Helical" evidence="12">
    <location>
        <begin position="289"/>
        <end position="310"/>
    </location>
</feature>
<dbReference type="GO" id="GO:0046872">
    <property type="term" value="F:metal ion binding"/>
    <property type="evidence" value="ECO:0007669"/>
    <property type="project" value="UniProtKB-KW"/>
</dbReference>
<keyword evidence="2" id="KW-1003">Cell membrane</keyword>
<dbReference type="EMBL" id="CP014989">
    <property type="protein sequence ID" value="ANS77655.1"/>
    <property type="molecule type" value="Genomic_DNA"/>
</dbReference>
<keyword evidence="14" id="KW-1185">Reference proteome</keyword>
<evidence type="ECO:0000256" key="12">
    <source>
        <dbReference type="SAM" id="Phobius"/>
    </source>
</evidence>
<keyword evidence="5 12" id="KW-1133">Transmembrane helix</keyword>
<feature type="transmembrane region" description="Helical" evidence="12">
    <location>
        <begin position="227"/>
        <end position="252"/>
    </location>
</feature>
<evidence type="ECO:0000256" key="4">
    <source>
        <dbReference type="ARBA" id="ARBA00022723"/>
    </source>
</evidence>
<evidence type="ECO:0000256" key="10">
    <source>
        <dbReference type="ARBA" id="ARBA00023157"/>
    </source>
</evidence>
<evidence type="ECO:0000256" key="5">
    <source>
        <dbReference type="ARBA" id="ARBA00022989"/>
    </source>
</evidence>
<feature type="transmembrane region" description="Helical" evidence="12">
    <location>
        <begin position="23"/>
        <end position="46"/>
    </location>
</feature>
<dbReference type="PANTHER" id="PTHR35457:SF1">
    <property type="entry name" value="HEME A SYNTHASE"/>
    <property type="match status" value="1"/>
</dbReference>
<comment type="pathway">
    <text evidence="11">Porphyrin-containing compound metabolism.</text>
</comment>
<evidence type="ECO:0000256" key="1">
    <source>
        <dbReference type="ARBA" id="ARBA00004141"/>
    </source>
</evidence>
<evidence type="ECO:0000256" key="7">
    <source>
        <dbReference type="ARBA" id="ARBA00023004"/>
    </source>
</evidence>
<dbReference type="STRING" id="1758689.SGUI_0259"/>